<evidence type="ECO:0000256" key="1">
    <source>
        <dbReference type="SAM" id="MobiDB-lite"/>
    </source>
</evidence>
<feature type="compositionally biased region" description="Basic and acidic residues" evidence="1">
    <location>
        <begin position="120"/>
        <end position="130"/>
    </location>
</feature>
<keyword evidence="3" id="KW-1185">Reference proteome</keyword>
<dbReference type="AlphaFoldDB" id="A0A2J6QDZ6"/>
<proteinExistence type="predicted"/>
<sequence>MSKVRIGLSSPQASVLQFEGYLWTPDSDIKPASLDILAKYFSRSDRACSSTSPTLKSTLAFTMSVEAMALPKPQSFEHKADVFDDGCAHDFNVDAMVFPALPDLPPFPESPWSGTNSESIEEHPSWDHEVVGATQLPKSQLSEIKGDSVGNEDRFKD</sequence>
<feature type="region of interest" description="Disordered" evidence="1">
    <location>
        <begin position="107"/>
        <end position="157"/>
    </location>
</feature>
<accession>A0A2J6QDZ6</accession>
<evidence type="ECO:0000313" key="3">
    <source>
        <dbReference type="Proteomes" id="UP000235672"/>
    </source>
</evidence>
<gene>
    <name evidence="2" type="ORF">NA56DRAFT_700131</name>
</gene>
<reference evidence="2 3" key="1">
    <citation type="submission" date="2016-05" db="EMBL/GenBank/DDBJ databases">
        <title>A degradative enzymes factory behind the ericoid mycorrhizal symbiosis.</title>
        <authorList>
            <consortium name="DOE Joint Genome Institute"/>
            <person name="Martino E."/>
            <person name="Morin E."/>
            <person name="Grelet G."/>
            <person name="Kuo A."/>
            <person name="Kohler A."/>
            <person name="Daghino S."/>
            <person name="Barry K."/>
            <person name="Choi C."/>
            <person name="Cichocki N."/>
            <person name="Clum A."/>
            <person name="Copeland A."/>
            <person name="Hainaut M."/>
            <person name="Haridas S."/>
            <person name="Labutti K."/>
            <person name="Lindquist E."/>
            <person name="Lipzen A."/>
            <person name="Khouja H.-R."/>
            <person name="Murat C."/>
            <person name="Ohm R."/>
            <person name="Olson A."/>
            <person name="Spatafora J."/>
            <person name="Veneault-Fourrey C."/>
            <person name="Henrissat B."/>
            <person name="Grigoriev I."/>
            <person name="Martin F."/>
            <person name="Perotto S."/>
        </authorList>
    </citation>
    <scope>NUCLEOTIDE SEQUENCE [LARGE SCALE GENOMIC DNA]</scope>
    <source>
        <strain evidence="2 3">UAMH 7357</strain>
    </source>
</reference>
<name>A0A2J6QDZ6_9HELO</name>
<dbReference type="Proteomes" id="UP000235672">
    <property type="component" value="Unassembled WGS sequence"/>
</dbReference>
<evidence type="ECO:0000313" key="2">
    <source>
        <dbReference type="EMBL" id="PMD24489.1"/>
    </source>
</evidence>
<dbReference type="EMBL" id="KZ613472">
    <property type="protein sequence ID" value="PMD24489.1"/>
    <property type="molecule type" value="Genomic_DNA"/>
</dbReference>
<protein>
    <submittedName>
        <fullName evidence="2">Uncharacterized protein</fullName>
    </submittedName>
</protein>
<organism evidence="2 3">
    <name type="scientific">Hyaloscypha hepaticicola</name>
    <dbReference type="NCBI Taxonomy" id="2082293"/>
    <lineage>
        <taxon>Eukaryota</taxon>
        <taxon>Fungi</taxon>
        <taxon>Dikarya</taxon>
        <taxon>Ascomycota</taxon>
        <taxon>Pezizomycotina</taxon>
        <taxon>Leotiomycetes</taxon>
        <taxon>Helotiales</taxon>
        <taxon>Hyaloscyphaceae</taxon>
        <taxon>Hyaloscypha</taxon>
    </lineage>
</organism>